<feature type="domain" description="KOW" evidence="2">
    <location>
        <begin position="702"/>
        <end position="729"/>
    </location>
</feature>
<gene>
    <name evidence="3" type="ORF">FIBSPDRAFT_902055</name>
</gene>
<feature type="domain" description="KOW" evidence="2">
    <location>
        <begin position="471"/>
        <end position="500"/>
    </location>
</feature>
<evidence type="ECO:0000256" key="1">
    <source>
        <dbReference type="SAM" id="MobiDB-lite"/>
    </source>
</evidence>
<evidence type="ECO:0000313" key="3">
    <source>
        <dbReference type="EMBL" id="KZP07474.1"/>
    </source>
</evidence>
<reference evidence="3 4" key="1">
    <citation type="journal article" date="2016" name="Mol. Biol. Evol.">
        <title>Comparative Genomics of Early-Diverging Mushroom-Forming Fungi Provides Insights into the Origins of Lignocellulose Decay Capabilities.</title>
        <authorList>
            <person name="Nagy L.G."/>
            <person name="Riley R."/>
            <person name="Tritt A."/>
            <person name="Adam C."/>
            <person name="Daum C."/>
            <person name="Floudas D."/>
            <person name="Sun H."/>
            <person name="Yadav J.S."/>
            <person name="Pangilinan J."/>
            <person name="Larsson K.H."/>
            <person name="Matsuura K."/>
            <person name="Barry K."/>
            <person name="Labutti K."/>
            <person name="Kuo R."/>
            <person name="Ohm R.A."/>
            <person name="Bhattacharya S.S."/>
            <person name="Shirouzu T."/>
            <person name="Yoshinaga Y."/>
            <person name="Martin F.M."/>
            <person name="Grigoriev I.V."/>
            <person name="Hibbett D.S."/>
        </authorList>
    </citation>
    <scope>NUCLEOTIDE SEQUENCE [LARGE SCALE GENOMIC DNA]</scope>
    <source>
        <strain evidence="3 4">CBS 109695</strain>
    </source>
</reference>
<dbReference type="SMART" id="SM00739">
    <property type="entry name" value="KOW"/>
    <property type="match status" value="6"/>
</dbReference>
<feature type="region of interest" description="Disordered" evidence="1">
    <location>
        <begin position="219"/>
        <end position="248"/>
    </location>
</feature>
<proteinExistence type="predicted"/>
<dbReference type="AlphaFoldDB" id="A0A167XR30"/>
<feature type="domain" description="KOW" evidence="2">
    <location>
        <begin position="406"/>
        <end position="433"/>
    </location>
</feature>
<protein>
    <recommendedName>
        <fullName evidence="2">KOW domain-containing protein</fullName>
    </recommendedName>
</protein>
<name>A0A167XR30_9AGAM</name>
<dbReference type="OrthoDB" id="3048815at2759"/>
<dbReference type="STRING" id="436010.A0A167XR30"/>
<dbReference type="EMBL" id="KV417750">
    <property type="protein sequence ID" value="KZP07474.1"/>
    <property type="molecule type" value="Genomic_DNA"/>
</dbReference>
<evidence type="ECO:0000313" key="4">
    <source>
        <dbReference type="Proteomes" id="UP000076532"/>
    </source>
</evidence>
<dbReference type="Proteomes" id="UP000076532">
    <property type="component" value="Unassembled WGS sequence"/>
</dbReference>
<feature type="region of interest" description="Disordered" evidence="1">
    <location>
        <begin position="39"/>
        <end position="63"/>
    </location>
</feature>
<accession>A0A167XR30</accession>
<feature type="domain" description="KOW" evidence="2">
    <location>
        <begin position="349"/>
        <end position="377"/>
    </location>
</feature>
<evidence type="ECO:0000259" key="2">
    <source>
        <dbReference type="SMART" id="SM00739"/>
    </source>
</evidence>
<sequence length="759" mass="85095">MSKRTKFISLEAEVNDSGSEEEDDDDELRGKLYRLHFFDTADTPTDPSTPPLPRISAPSESPEDLERIAQEIKECYHGYREVQSSMNDQAFQVTVTPRYEKDIQDRLFALDKTFGICEVHQRSYFQGRLWIVTAQPEKLEKALYECNVVRRPRHIWPDEASPTEFLEWEPESLPKAGQWVRATRGLYKGDLALVLGDSPFTDILQIAVVPRIHSVPLPQNKKKHLEGRADADKKRKVPSGSSRPAPSIFDPVAAQMQRSAHAQTQKKGNNTGVQNIIQKLDRPIVPDGPDLTPIQHTLPDVTYIGGLLIKNVGGLGYELERSPLEHELVPFINSRVWPQIVLPQSVGLHWKEGDKVVIHAGDLASETTGTIASTDSTAGAQTALVRLDDDITGGCIIVDIATLHRRWQVGDGVKAVAGENLGKYGLVVQVEVDPPYIQFIDSDSLISIRAPSDYVESFAANTAVVQQQVHAFLVGERVKVVRGPLASRTGTLGIIQCLMDNNEVLILLKDSKDNKQEWVVLPFHFLEKSKDDIWDHEQLHRDAKSCLLNMQVFVTSGPDKGQLGEIREASVYENKFYVNLTFMTAQLPRWYLCGHLAIALENNAEGSRLDAKSDEELLREVRINQAHRRVIDLRTSIRASTPEMHDNLGTGQDVILGSFDVDPGENSRGLTSIGEVAIEMTDNKSRRTTDIIDIKHLLPAPPTKKDTDCIILEGQHRCELVKVLKINKKIGTATLVSWHSNSEKWDESLEHLCWVEMYK</sequence>
<feature type="region of interest" description="Disordered" evidence="1">
    <location>
        <begin position="1"/>
        <end position="26"/>
    </location>
</feature>
<feature type="domain" description="KOW" evidence="2">
    <location>
        <begin position="173"/>
        <end position="200"/>
    </location>
</feature>
<feature type="domain" description="KOW" evidence="2">
    <location>
        <begin position="545"/>
        <end position="572"/>
    </location>
</feature>
<organism evidence="3 4">
    <name type="scientific">Athelia psychrophila</name>
    <dbReference type="NCBI Taxonomy" id="1759441"/>
    <lineage>
        <taxon>Eukaryota</taxon>
        <taxon>Fungi</taxon>
        <taxon>Dikarya</taxon>
        <taxon>Basidiomycota</taxon>
        <taxon>Agaricomycotina</taxon>
        <taxon>Agaricomycetes</taxon>
        <taxon>Agaricomycetidae</taxon>
        <taxon>Atheliales</taxon>
        <taxon>Atheliaceae</taxon>
        <taxon>Athelia</taxon>
    </lineage>
</organism>
<dbReference type="InterPro" id="IPR005824">
    <property type="entry name" value="KOW"/>
</dbReference>
<keyword evidence="4" id="KW-1185">Reference proteome</keyword>